<accession>A0A8J3IBY8</accession>
<sequence>MADQVPLLPYNVYMTEPPHLPVRGAEDQGGPDFLVQAEVKERHARGVVLQGQTCSGETVTVTLTLVADGIARVLLENEESDPARIRLARDLPADEYEMTITHSEGYVYLQTPALRIEVALQPFHLTFCDADGRLLLSQNYSEVTAVRMKLTVLPFGLSKVNGQRVAFHDTFTSEPDEHFFGFGEKFTDFDKRGQRITTWNIDCGGAFSERSYKNVPFFVSTRKYGVFVDTTSAVDFDMVASNTATYSIISRDSALDYYVIAAPDLKSIVTKYASLVSFPILPPKWSLGTWISSGFQRDSAEEVLRRARLIREHEIPCDVLHLDCYWQRFGHWSELLWDSELFPDPAGLLAELKSMGFKVCLWMHPYIGIESEYFTRGDEKGYFLKNAQGQTYVVDIWGGFHPPVGIIDVTNPEAIVWFKELLREPLRVGADVYKTDFGEGIPNDALAYSGIKGEQLHNLYSLLYNDIVAQVTEEVTGHTGLVWARSTFAGGQRHAAQWSGDVNSTFPAMASTIRSGLSMAMCGHAFWSHDVGGFTGHPPTELYVRWAQFGLFSPMIRAHGNSTRLPWDFGPRGLELFRTYARLRYRLLPYLYTYACVAARTSLPIMRPMVLEYPDDPSTYTMDLQYMLGEELLVAPIYNLSGERTVYLPEGRWIDYWTREIFAGPRTIRVQTPLETLPLYVRANALIPTTAPVSFTAEEPCADITVDAYLLEEGTFDLQDTDGLTRISAELEGSQLRINLAGAKHQLALRLLPLARNELVAEVLINTTQSCKEASPEEQHPQNTWARAEDGTILVKLSV</sequence>
<organism evidence="6 7">
    <name type="scientific">Ktedonospora formicarum</name>
    <dbReference type="NCBI Taxonomy" id="2778364"/>
    <lineage>
        <taxon>Bacteria</taxon>
        <taxon>Bacillati</taxon>
        <taxon>Chloroflexota</taxon>
        <taxon>Ktedonobacteria</taxon>
        <taxon>Ktedonobacterales</taxon>
        <taxon>Ktedonobacteraceae</taxon>
        <taxon>Ktedonospora</taxon>
    </lineage>
</organism>
<dbReference type="InterPro" id="IPR000322">
    <property type="entry name" value="Glyco_hydro_31_TIM"/>
</dbReference>
<dbReference type="SUPFAM" id="SSF51445">
    <property type="entry name" value="(Trans)glycosidases"/>
    <property type="match status" value="1"/>
</dbReference>
<evidence type="ECO:0000256" key="1">
    <source>
        <dbReference type="ARBA" id="ARBA00007806"/>
    </source>
</evidence>
<dbReference type="InterPro" id="IPR011013">
    <property type="entry name" value="Gal_mutarotase_sf_dom"/>
</dbReference>
<dbReference type="Gene3D" id="2.60.40.1760">
    <property type="entry name" value="glycosyl hydrolase (family 31)"/>
    <property type="match status" value="1"/>
</dbReference>
<gene>
    <name evidence="6" type="ORF">KSX_86380</name>
</gene>
<dbReference type="Gene3D" id="3.20.20.80">
    <property type="entry name" value="Glycosidases"/>
    <property type="match status" value="1"/>
</dbReference>
<dbReference type="SUPFAM" id="SSF74650">
    <property type="entry name" value="Galactose mutarotase-like"/>
    <property type="match status" value="1"/>
</dbReference>
<dbReference type="CDD" id="cd06593">
    <property type="entry name" value="GH31_xylosidase_YicI"/>
    <property type="match status" value="1"/>
</dbReference>
<dbReference type="Gene3D" id="2.60.40.1180">
    <property type="entry name" value="Golgi alpha-mannosidase II"/>
    <property type="match status" value="1"/>
</dbReference>
<dbReference type="InterPro" id="IPR051816">
    <property type="entry name" value="Glycosyl_Hydrolase_31"/>
</dbReference>
<evidence type="ECO:0000259" key="5">
    <source>
        <dbReference type="Pfam" id="PF21365"/>
    </source>
</evidence>
<comment type="similarity">
    <text evidence="1 2">Belongs to the glycosyl hydrolase 31 family.</text>
</comment>
<dbReference type="InterPro" id="IPR048395">
    <property type="entry name" value="Glyco_hydro_31_C"/>
</dbReference>
<evidence type="ECO:0000313" key="7">
    <source>
        <dbReference type="Proteomes" id="UP000612362"/>
    </source>
</evidence>
<dbReference type="AlphaFoldDB" id="A0A8J3IBY8"/>
<evidence type="ECO:0000313" key="6">
    <source>
        <dbReference type="EMBL" id="GHO50475.1"/>
    </source>
</evidence>
<feature type="domain" description="Glycoside hydrolase family 31 N-terminal" evidence="4">
    <location>
        <begin position="60"/>
        <end position="237"/>
    </location>
</feature>
<evidence type="ECO:0000259" key="4">
    <source>
        <dbReference type="Pfam" id="PF13802"/>
    </source>
</evidence>
<dbReference type="SUPFAM" id="SSF51011">
    <property type="entry name" value="Glycosyl hydrolase domain"/>
    <property type="match status" value="1"/>
</dbReference>
<dbReference type="GO" id="GO:0030246">
    <property type="term" value="F:carbohydrate binding"/>
    <property type="evidence" value="ECO:0007669"/>
    <property type="project" value="InterPro"/>
</dbReference>
<keyword evidence="2" id="KW-0326">Glycosidase</keyword>
<feature type="domain" description="Glycoside hydrolase family 31 TIM barrel" evidence="3">
    <location>
        <begin position="279"/>
        <end position="593"/>
    </location>
</feature>
<keyword evidence="2" id="KW-0378">Hydrolase</keyword>
<dbReference type="InterPro" id="IPR017853">
    <property type="entry name" value="GH"/>
</dbReference>
<dbReference type="Pfam" id="PF13802">
    <property type="entry name" value="Gal_mutarotas_2"/>
    <property type="match status" value="1"/>
</dbReference>
<dbReference type="GO" id="GO:0005975">
    <property type="term" value="P:carbohydrate metabolic process"/>
    <property type="evidence" value="ECO:0007669"/>
    <property type="project" value="InterPro"/>
</dbReference>
<dbReference type="RefSeq" id="WP_220199481.1">
    <property type="nucleotide sequence ID" value="NZ_BNJF01000008.1"/>
</dbReference>
<protein>
    <recommendedName>
        <fullName evidence="8">Alpha-xylosidase</fullName>
    </recommendedName>
</protein>
<dbReference type="InterPro" id="IPR025887">
    <property type="entry name" value="Glyco_hydro_31_N_dom"/>
</dbReference>
<evidence type="ECO:0008006" key="8">
    <source>
        <dbReference type="Google" id="ProtNLM"/>
    </source>
</evidence>
<comment type="caution">
    <text evidence="6">The sequence shown here is derived from an EMBL/GenBank/DDBJ whole genome shotgun (WGS) entry which is preliminary data.</text>
</comment>
<dbReference type="PANTHER" id="PTHR43863">
    <property type="entry name" value="HYDROLASE, PUTATIVE (AFU_ORTHOLOGUE AFUA_1G03140)-RELATED"/>
    <property type="match status" value="1"/>
</dbReference>
<feature type="domain" description="Glycosyl hydrolase family 31 C-terminal" evidence="5">
    <location>
        <begin position="603"/>
        <end position="687"/>
    </location>
</feature>
<evidence type="ECO:0000259" key="3">
    <source>
        <dbReference type="Pfam" id="PF01055"/>
    </source>
</evidence>
<dbReference type="Pfam" id="PF01055">
    <property type="entry name" value="Glyco_hydro_31_2nd"/>
    <property type="match status" value="1"/>
</dbReference>
<evidence type="ECO:0000256" key="2">
    <source>
        <dbReference type="RuleBase" id="RU361185"/>
    </source>
</evidence>
<dbReference type="Pfam" id="PF21365">
    <property type="entry name" value="Glyco_hydro_31_3rd"/>
    <property type="match status" value="1"/>
</dbReference>
<proteinExistence type="inferred from homology"/>
<name>A0A8J3IBY8_9CHLR</name>
<dbReference type="PANTHER" id="PTHR43863:SF2">
    <property type="entry name" value="MALTASE-GLUCOAMYLASE"/>
    <property type="match status" value="1"/>
</dbReference>
<reference evidence="6" key="1">
    <citation type="submission" date="2020-10" db="EMBL/GenBank/DDBJ databases">
        <title>Taxonomic study of unclassified bacteria belonging to the class Ktedonobacteria.</title>
        <authorList>
            <person name="Yabe S."/>
            <person name="Wang C.M."/>
            <person name="Zheng Y."/>
            <person name="Sakai Y."/>
            <person name="Cavaletti L."/>
            <person name="Monciardini P."/>
            <person name="Donadio S."/>
        </authorList>
    </citation>
    <scope>NUCLEOTIDE SEQUENCE</scope>
    <source>
        <strain evidence="6">SOSP1-1</strain>
    </source>
</reference>
<dbReference type="Proteomes" id="UP000612362">
    <property type="component" value="Unassembled WGS sequence"/>
</dbReference>
<dbReference type="EMBL" id="BNJF01000008">
    <property type="protein sequence ID" value="GHO50475.1"/>
    <property type="molecule type" value="Genomic_DNA"/>
</dbReference>
<dbReference type="GO" id="GO:0004553">
    <property type="term" value="F:hydrolase activity, hydrolyzing O-glycosyl compounds"/>
    <property type="evidence" value="ECO:0007669"/>
    <property type="project" value="InterPro"/>
</dbReference>
<keyword evidence="7" id="KW-1185">Reference proteome</keyword>
<dbReference type="NCBIfam" id="NF007940">
    <property type="entry name" value="PRK10658.1"/>
    <property type="match status" value="1"/>
</dbReference>
<dbReference type="CDD" id="cd14752">
    <property type="entry name" value="GH31_N"/>
    <property type="match status" value="1"/>
</dbReference>
<dbReference type="InterPro" id="IPR013780">
    <property type="entry name" value="Glyco_hydro_b"/>
</dbReference>